<feature type="transmembrane region" description="Helical" evidence="6">
    <location>
        <begin position="309"/>
        <end position="339"/>
    </location>
</feature>
<keyword evidence="5 6" id="KW-0472">Membrane</keyword>
<dbReference type="EMBL" id="FORA01000001">
    <property type="protein sequence ID" value="SFI55323.1"/>
    <property type="molecule type" value="Genomic_DNA"/>
</dbReference>
<dbReference type="PANTHER" id="PTHR21716">
    <property type="entry name" value="TRANSMEMBRANE PROTEIN"/>
    <property type="match status" value="1"/>
</dbReference>
<sequence length="378" mass="40013">MDPHNNESVRKARHPLQVPVTGIFVLLCIQALITAADFLIPVTAALLGYFILNAPRRGLERLGVPAPVSAALFTVSIGVFLFFGGFILSEPVGDFVSDFPRLLAEARATLTAPGGMLEPFARASQAANDTMSSSGPGAPVKVEIVDDMGLASSVATFAPGLLGQIVFAICLLFFLVASGDLFIQKAVQVVDRFSDKKTTVATIRTIEARLGNYLGAITLINIGLGLCIGAAMWWLKMPSPWLIGLMATALNFVPFVGAVVGALVSAVIAFVAFGSPWAALVVMGTYYGLTAFEGQFVTPTLVGQRLRLNITMVFLSVAFFAWIWSVMGMVVAVPMLIVVKVVCDAVPRLAKVGLFLGDAEGFGTEAAQQLAGREDKAL</sequence>
<reference evidence="7 8" key="1">
    <citation type="submission" date="2016-10" db="EMBL/GenBank/DDBJ databases">
        <authorList>
            <person name="de Groot N.N."/>
        </authorList>
    </citation>
    <scope>NUCLEOTIDE SEQUENCE [LARGE SCALE GENOMIC DNA]</scope>
    <source>
        <strain evidence="7 8">DSM 19073</strain>
    </source>
</reference>
<evidence type="ECO:0000256" key="6">
    <source>
        <dbReference type="SAM" id="Phobius"/>
    </source>
</evidence>
<feature type="transmembrane region" description="Helical" evidence="6">
    <location>
        <begin position="161"/>
        <end position="183"/>
    </location>
</feature>
<keyword evidence="8" id="KW-1185">Reference proteome</keyword>
<feature type="transmembrane region" description="Helical" evidence="6">
    <location>
        <begin position="20"/>
        <end position="52"/>
    </location>
</feature>
<gene>
    <name evidence="7" type="ORF">SAMN04488095_1209</name>
</gene>
<keyword evidence="3 6" id="KW-0812">Transmembrane</keyword>
<dbReference type="RefSeq" id="WP_175484807.1">
    <property type="nucleotide sequence ID" value="NZ_FORA01000001.1"/>
</dbReference>
<evidence type="ECO:0000313" key="8">
    <source>
        <dbReference type="Proteomes" id="UP000199110"/>
    </source>
</evidence>
<keyword evidence="4 6" id="KW-1133">Transmembrane helix</keyword>
<feature type="transmembrane region" description="Helical" evidence="6">
    <location>
        <begin position="213"/>
        <end position="235"/>
    </location>
</feature>
<dbReference type="PANTHER" id="PTHR21716:SF16">
    <property type="entry name" value="BLL1467 PROTEIN"/>
    <property type="match status" value="1"/>
</dbReference>
<dbReference type="GO" id="GO:0016020">
    <property type="term" value="C:membrane"/>
    <property type="evidence" value="ECO:0007669"/>
    <property type="project" value="UniProtKB-SubCell"/>
</dbReference>
<feature type="transmembrane region" description="Helical" evidence="6">
    <location>
        <begin position="241"/>
        <end position="260"/>
    </location>
</feature>
<organism evidence="7 8">
    <name type="scientific">Jannaschia pohangensis</name>
    <dbReference type="NCBI Taxonomy" id="390807"/>
    <lineage>
        <taxon>Bacteria</taxon>
        <taxon>Pseudomonadati</taxon>
        <taxon>Pseudomonadota</taxon>
        <taxon>Alphaproteobacteria</taxon>
        <taxon>Rhodobacterales</taxon>
        <taxon>Roseobacteraceae</taxon>
        <taxon>Jannaschia</taxon>
    </lineage>
</organism>
<feature type="transmembrane region" description="Helical" evidence="6">
    <location>
        <begin position="64"/>
        <end position="88"/>
    </location>
</feature>
<proteinExistence type="inferred from homology"/>
<dbReference type="InterPro" id="IPR002549">
    <property type="entry name" value="AI-2E-like"/>
</dbReference>
<accession>A0A1I3J540</accession>
<evidence type="ECO:0000313" key="7">
    <source>
        <dbReference type="EMBL" id="SFI55323.1"/>
    </source>
</evidence>
<evidence type="ECO:0000256" key="3">
    <source>
        <dbReference type="ARBA" id="ARBA00022692"/>
    </source>
</evidence>
<dbReference type="STRING" id="390807.SAMN04488095_1209"/>
<dbReference type="AlphaFoldDB" id="A0A1I3J540"/>
<name>A0A1I3J540_9RHOB</name>
<dbReference type="GO" id="GO:0055085">
    <property type="term" value="P:transmembrane transport"/>
    <property type="evidence" value="ECO:0007669"/>
    <property type="project" value="TreeGrafter"/>
</dbReference>
<comment type="subcellular location">
    <subcellularLocation>
        <location evidence="1">Membrane</location>
        <topology evidence="1">Multi-pass membrane protein</topology>
    </subcellularLocation>
</comment>
<evidence type="ECO:0000256" key="4">
    <source>
        <dbReference type="ARBA" id="ARBA00022989"/>
    </source>
</evidence>
<evidence type="ECO:0000256" key="2">
    <source>
        <dbReference type="ARBA" id="ARBA00009773"/>
    </source>
</evidence>
<dbReference type="Proteomes" id="UP000199110">
    <property type="component" value="Unassembled WGS sequence"/>
</dbReference>
<evidence type="ECO:0000256" key="5">
    <source>
        <dbReference type="ARBA" id="ARBA00023136"/>
    </source>
</evidence>
<comment type="similarity">
    <text evidence="2">Belongs to the autoinducer-2 exporter (AI-2E) (TC 2.A.86) family.</text>
</comment>
<dbReference type="Pfam" id="PF01594">
    <property type="entry name" value="AI-2E_transport"/>
    <property type="match status" value="1"/>
</dbReference>
<evidence type="ECO:0000256" key="1">
    <source>
        <dbReference type="ARBA" id="ARBA00004141"/>
    </source>
</evidence>
<protein>
    <submittedName>
        <fullName evidence="7">Predicted PurR-regulated permease PerM</fullName>
    </submittedName>
</protein>
<feature type="transmembrane region" description="Helical" evidence="6">
    <location>
        <begin position="267"/>
        <end position="289"/>
    </location>
</feature>